<name>A0ABN2XZM6_9ACTN</name>
<dbReference type="SUPFAM" id="SSF56112">
    <property type="entry name" value="Protein kinase-like (PK-like)"/>
    <property type="match status" value="1"/>
</dbReference>
<dbReference type="InterPro" id="IPR020084">
    <property type="entry name" value="NUDIX_hydrolase_CS"/>
</dbReference>
<dbReference type="PANTHER" id="PTHR10885:SF0">
    <property type="entry name" value="ISOPENTENYL-DIPHOSPHATE DELTA-ISOMERASE"/>
    <property type="match status" value="1"/>
</dbReference>
<dbReference type="InterPro" id="IPR000086">
    <property type="entry name" value="NUDIX_hydrolase_dom"/>
</dbReference>
<dbReference type="InterPro" id="IPR015797">
    <property type="entry name" value="NUDIX_hydrolase-like_dom_sf"/>
</dbReference>
<sequence>MVGMDEVVALYDDSGRPVGAAPRSRMRAENLRHAATGVVVRDPLGRVFVHRRTDTKDVYPGRYDFTAGGVLLAGEDPVDAARREAEEELGVSSPLVPLGEADYADDHTSYHAFLFETTWDGPVRLQPEEVASGEWLTLEQLAAMLDDPTVLMMPDARALLGPWLRERLADRVEPEQGWDSHTVVVEGRWVDRTPQRPDVAPRLRAETVVLPRLAPLLPVAVPVPVVVETEPLRVRHPIVPGEPCDPEALTAEDGRLVGELLQALHATPPEVYAGSEVPDGPAAYADLLEVLGAMRERVLPMLPADRRAEGARLLDEVAEPPTSRCLVHGDLGPTHVLVLDGRVHGIIDWSDMVVGDPAHDLAWTLNGTPPEFADALAAAYGVTPELRARGLLWQRLGPWFEVLGGVDFLGQEYVDSGLEGVLARL</sequence>
<feature type="domain" description="Nudix hydrolase" evidence="2">
    <location>
        <begin position="31"/>
        <end position="158"/>
    </location>
</feature>
<dbReference type="InterPro" id="IPR011009">
    <property type="entry name" value="Kinase-like_dom_sf"/>
</dbReference>
<gene>
    <name evidence="3" type="ORF">GCM10009843_12260</name>
</gene>
<dbReference type="SUPFAM" id="SSF55811">
    <property type="entry name" value="Nudix"/>
    <property type="match status" value="1"/>
</dbReference>
<reference evidence="3 4" key="1">
    <citation type="journal article" date="2019" name="Int. J. Syst. Evol. Microbiol.">
        <title>The Global Catalogue of Microorganisms (GCM) 10K type strain sequencing project: providing services to taxonomists for standard genome sequencing and annotation.</title>
        <authorList>
            <consortium name="The Broad Institute Genomics Platform"/>
            <consortium name="The Broad Institute Genome Sequencing Center for Infectious Disease"/>
            <person name="Wu L."/>
            <person name="Ma J."/>
        </authorList>
    </citation>
    <scope>NUCLEOTIDE SEQUENCE [LARGE SCALE GENOMIC DNA]</scope>
    <source>
        <strain evidence="3 4">JCM 16021</strain>
    </source>
</reference>
<dbReference type="Pfam" id="PF01636">
    <property type="entry name" value="APH"/>
    <property type="match status" value="1"/>
</dbReference>
<keyword evidence="1" id="KW-0378">Hydrolase</keyword>
<dbReference type="CDD" id="cd04697">
    <property type="entry name" value="NUDIX_Hydrolase"/>
    <property type="match status" value="1"/>
</dbReference>
<dbReference type="PANTHER" id="PTHR10885">
    <property type="entry name" value="ISOPENTENYL-DIPHOSPHATE DELTA-ISOMERASE"/>
    <property type="match status" value="1"/>
</dbReference>
<dbReference type="EMBL" id="BAAAQQ010000003">
    <property type="protein sequence ID" value="GAA2119489.1"/>
    <property type="molecule type" value="Genomic_DNA"/>
</dbReference>
<dbReference type="Pfam" id="PF00293">
    <property type="entry name" value="NUDIX"/>
    <property type="match status" value="1"/>
</dbReference>
<dbReference type="Proteomes" id="UP001500575">
    <property type="component" value="Unassembled WGS sequence"/>
</dbReference>
<organism evidence="3 4">
    <name type="scientific">Nocardioides bigeumensis</name>
    <dbReference type="NCBI Taxonomy" id="433657"/>
    <lineage>
        <taxon>Bacteria</taxon>
        <taxon>Bacillati</taxon>
        <taxon>Actinomycetota</taxon>
        <taxon>Actinomycetes</taxon>
        <taxon>Propionibacteriales</taxon>
        <taxon>Nocardioidaceae</taxon>
        <taxon>Nocardioides</taxon>
    </lineage>
</organism>
<keyword evidence="4" id="KW-1185">Reference proteome</keyword>
<evidence type="ECO:0000313" key="4">
    <source>
        <dbReference type="Proteomes" id="UP001500575"/>
    </source>
</evidence>
<dbReference type="PROSITE" id="PS00893">
    <property type="entry name" value="NUDIX_BOX"/>
    <property type="match status" value="1"/>
</dbReference>
<dbReference type="RefSeq" id="WP_344302786.1">
    <property type="nucleotide sequence ID" value="NZ_BAAAQQ010000003.1"/>
</dbReference>
<evidence type="ECO:0000259" key="2">
    <source>
        <dbReference type="PROSITE" id="PS51462"/>
    </source>
</evidence>
<dbReference type="Gene3D" id="3.90.1200.10">
    <property type="match status" value="1"/>
</dbReference>
<accession>A0ABN2XZM6</accession>
<protein>
    <recommendedName>
        <fullName evidence="2">Nudix hydrolase domain-containing protein</fullName>
    </recommendedName>
</protein>
<dbReference type="Gene3D" id="3.30.200.20">
    <property type="entry name" value="Phosphorylase Kinase, domain 1"/>
    <property type="match status" value="1"/>
</dbReference>
<evidence type="ECO:0000256" key="1">
    <source>
        <dbReference type="ARBA" id="ARBA00022801"/>
    </source>
</evidence>
<dbReference type="Gene3D" id="3.90.79.10">
    <property type="entry name" value="Nucleoside Triphosphate Pyrophosphohydrolase"/>
    <property type="match status" value="1"/>
</dbReference>
<comment type="caution">
    <text evidence="3">The sequence shown here is derived from an EMBL/GenBank/DDBJ whole genome shotgun (WGS) entry which is preliminary data.</text>
</comment>
<evidence type="ECO:0000313" key="3">
    <source>
        <dbReference type="EMBL" id="GAA2119489.1"/>
    </source>
</evidence>
<dbReference type="InterPro" id="IPR002575">
    <property type="entry name" value="Aminoglycoside_PTrfase"/>
</dbReference>
<dbReference type="PROSITE" id="PS51462">
    <property type="entry name" value="NUDIX"/>
    <property type="match status" value="1"/>
</dbReference>
<proteinExistence type="predicted"/>